<evidence type="ECO:0000256" key="10">
    <source>
        <dbReference type="RuleBase" id="RU351113"/>
    </source>
</evidence>
<protein>
    <recommendedName>
        <fullName evidence="10">Odorant receptor</fullName>
    </recommendedName>
</protein>
<dbReference type="GO" id="GO:0005549">
    <property type="term" value="F:odorant binding"/>
    <property type="evidence" value="ECO:0007669"/>
    <property type="project" value="InterPro"/>
</dbReference>
<evidence type="ECO:0000313" key="11">
    <source>
        <dbReference type="EMBL" id="AYN70667.1"/>
    </source>
</evidence>
<organism evidence="11">
    <name type="scientific">Bactrocera minax</name>
    <name type="common">Chinese citrus fly</name>
    <dbReference type="NCBI Taxonomy" id="104690"/>
    <lineage>
        <taxon>Eukaryota</taxon>
        <taxon>Metazoa</taxon>
        <taxon>Ecdysozoa</taxon>
        <taxon>Arthropoda</taxon>
        <taxon>Hexapoda</taxon>
        <taxon>Insecta</taxon>
        <taxon>Pterygota</taxon>
        <taxon>Neoptera</taxon>
        <taxon>Endopterygota</taxon>
        <taxon>Diptera</taxon>
        <taxon>Brachycera</taxon>
        <taxon>Muscomorpha</taxon>
        <taxon>Tephritoidea</taxon>
        <taxon>Tephritidae</taxon>
        <taxon>Bactrocera</taxon>
        <taxon>Tetradacus</taxon>
    </lineage>
</organism>
<evidence type="ECO:0000256" key="1">
    <source>
        <dbReference type="ARBA" id="ARBA00004651"/>
    </source>
</evidence>
<name>A0A3G2LEJ8_9MUSC</name>
<feature type="transmembrane region" description="Helical" evidence="10">
    <location>
        <begin position="129"/>
        <end position="154"/>
    </location>
</feature>
<evidence type="ECO:0000256" key="4">
    <source>
        <dbReference type="ARBA" id="ARBA00022692"/>
    </source>
</evidence>
<dbReference type="EMBL" id="MH937252">
    <property type="protein sequence ID" value="AYN70667.1"/>
    <property type="molecule type" value="mRNA"/>
</dbReference>
<evidence type="ECO:0000256" key="7">
    <source>
        <dbReference type="ARBA" id="ARBA00023136"/>
    </source>
</evidence>
<dbReference type="GO" id="GO:0005886">
    <property type="term" value="C:plasma membrane"/>
    <property type="evidence" value="ECO:0007669"/>
    <property type="project" value="UniProtKB-SubCell"/>
</dbReference>
<feature type="transmembrane region" description="Helical" evidence="10">
    <location>
        <begin position="179"/>
        <end position="198"/>
    </location>
</feature>
<comment type="caution">
    <text evidence="10">Lacks conserved residue(s) required for the propagation of feature annotation.</text>
</comment>
<comment type="subcellular location">
    <subcellularLocation>
        <location evidence="1 10">Cell membrane</location>
        <topology evidence="1 10">Multi-pass membrane protein</topology>
    </subcellularLocation>
</comment>
<reference evidence="11" key="1">
    <citation type="submission" date="2018-09" db="EMBL/GenBank/DDBJ databases">
        <title>Identification and expression analysis of chemosensory genes in citrus fruit fly Bactrocera minax.</title>
        <authorList>
            <person name="Lu Y."/>
            <person name="Yu T."/>
            <person name="Cheng J."/>
        </authorList>
    </citation>
    <scope>NUCLEOTIDE SEQUENCE</scope>
    <source>
        <strain evidence="11">Bmi003431</strain>
    </source>
</reference>
<proteinExistence type="evidence at transcript level"/>
<dbReference type="PANTHER" id="PTHR21137">
    <property type="entry name" value="ODORANT RECEPTOR"/>
    <property type="match status" value="1"/>
</dbReference>
<dbReference type="AlphaFoldDB" id="A0A3G2LEJ8"/>
<keyword evidence="6 10" id="KW-1133">Transmembrane helix</keyword>
<feature type="transmembrane region" description="Helical" evidence="10">
    <location>
        <begin position="70"/>
        <end position="89"/>
    </location>
</feature>
<keyword evidence="9 10" id="KW-0807">Transducer</keyword>
<feature type="transmembrane region" description="Helical" evidence="10">
    <location>
        <begin position="291"/>
        <end position="310"/>
    </location>
</feature>
<feature type="transmembrane region" description="Helical" evidence="10">
    <location>
        <begin position="257"/>
        <end position="279"/>
    </location>
</feature>
<evidence type="ECO:0000256" key="5">
    <source>
        <dbReference type="ARBA" id="ARBA00022725"/>
    </source>
</evidence>
<evidence type="ECO:0000256" key="6">
    <source>
        <dbReference type="ARBA" id="ARBA00022989"/>
    </source>
</evidence>
<dbReference type="GO" id="GO:0007165">
    <property type="term" value="P:signal transduction"/>
    <property type="evidence" value="ECO:0007669"/>
    <property type="project" value="UniProtKB-KW"/>
</dbReference>
<evidence type="ECO:0000256" key="3">
    <source>
        <dbReference type="ARBA" id="ARBA00022606"/>
    </source>
</evidence>
<gene>
    <name evidence="11" type="primary">OR45a1</name>
</gene>
<dbReference type="InterPro" id="IPR004117">
    <property type="entry name" value="7tm6_olfct_rcpt"/>
</dbReference>
<evidence type="ECO:0000256" key="8">
    <source>
        <dbReference type="ARBA" id="ARBA00023170"/>
    </source>
</evidence>
<keyword evidence="2" id="KW-1003">Cell membrane</keyword>
<keyword evidence="3 10" id="KW-0716">Sensory transduction</keyword>
<dbReference type="Pfam" id="PF02949">
    <property type="entry name" value="7tm_6"/>
    <property type="match status" value="1"/>
</dbReference>
<dbReference type="PANTHER" id="PTHR21137:SF43">
    <property type="entry name" value="ODORANT RECEPTOR 47A-RELATED"/>
    <property type="match status" value="1"/>
</dbReference>
<comment type="similarity">
    <text evidence="10">Belongs to the insect chemoreceptor superfamily. Heteromeric odorant receptor channel (TC 1.A.69) family.</text>
</comment>
<keyword evidence="5 10" id="KW-0552">Olfaction</keyword>
<dbReference type="GO" id="GO:0004984">
    <property type="term" value="F:olfactory receptor activity"/>
    <property type="evidence" value="ECO:0007669"/>
    <property type="project" value="InterPro"/>
</dbReference>
<evidence type="ECO:0000256" key="2">
    <source>
        <dbReference type="ARBA" id="ARBA00022475"/>
    </source>
</evidence>
<evidence type="ECO:0000256" key="9">
    <source>
        <dbReference type="ARBA" id="ARBA00023224"/>
    </source>
</evidence>
<feature type="transmembrane region" description="Helical" evidence="10">
    <location>
        <begin position="36"/>
        <end position="58"/>
    </location>
</feature>
<sequence length="390" mass="44975">MFKSGLNIKGYFHLQKFTFHRLGIDITTRSAHVTRIYLLILQIVALATILISMASYSWQHIQDIGEVTNAMTPFMQATITLWKIWLVIYRRREMAEIVENIYLISAKASTKELTHLIQENNRERLMNTAYYYSVLNTGMLALTAPVLVSFIQYLRLGEFSYILVLKATYPIDYARPLNYFLIWLWSAVSIYGVIYGSVSVDSLYSWYIHNLVGNFKILQSKLVSAESTADLSERRTHIYYCIAYHQRIIAMTEQLNLIYQPIVFVQFSLNALQICFLAYQIGSGVVATVDLPFLFLFMISVGIQLMIYSYGGQHLQNESVNVSKSIYQTINSSAWPIDLRKVLLISMMRAQKPSKLTGIFFDVDLPLFLWVWRTAGSYVTLLRSVDQKNL</sequence>
<keyword evidence="8 10" id="KW-0675">Receptor</keyword>
<keyword evidence="4 10" id="KW-0812">Transmembrane</keyword>
<keyword evidence="7 10" id="KW-0472">Membrane</keyword>
<accession>A0A3G2LEJ8</accession>